<dbReference type="SUPFAM" id="SSF110296">
    <property type="entry name" value="Oligoxyloglucan reducing end-specific cellobiohydrolase"/>
    <property type="match status" value="1"/>
</dbReference>
<protein>
    <recommendedName>
        <fullName evidence="3">Photosynthesis system II assembly factor Ycf48/Hcf136-like domain-containing protein</fullName>
    </recommendedName>
</protein>
<dbReference type="VEuPathDB" id="TriTrypDB:BSAL_86815"/>
<name>A0A0S4J528_BODSA</name>
<gene>
    <name evidence="1" type="ORF">BSAL_86815</name>
</gene>
<dbReference type="Proteomes" id="UP000051952">
    <property type="component" value="Unassembled WGS sequence"/>
</dbReference>
<reference evidence="2" key="1">
    <citation type="submission" date="2015-09" db="EMBL/GenBank/DDBJ databases">
        <authorList>
            <consortium name="Pathogen Informatics"/>
        </authorList>
    </citation>
    <scope>NUCLEOTIDE SEQUENCE [LARGE SCALE GENOMIC DNA]</scope>
    <source>
        <strain evidence="2">Lake Konstanz</strain>
    </source>
</reference>
<keyword evidence="2" id="KW-1185">Reference proteome</keyword>
<dbReference type="InterPro" id="IPR015943">
    <property type="entry name" value="WD40/YVTN_repeat-like_dom_sf"/>
</dbReference>
<dbReference type="EMBL" id="CYKH01001069">
    <property type="protein sequence ID" value="CUG81739.1"/>
    <property type="molecule type" value="Genomic_DNA"/>
</dbReference>
<sequence>MYEAKNYYPNGIDCVSPTHCVAVGEGFNEKAGGHVWVSFDGLTFAETLHLKDNSSGQFSIMSVKFNGPDDVWVAGSFASQSSSTGIIYHSQDGGQTWTPSSANLMFIAEISDISFAGGAGFATAMTTFNDCTVLRYDAVGPPQTPAPTWNGPVSQVQCDDDNCSVNCTTITFSQDTCSGLNGGGSAVPCTHMERPRLPGAVRDDNCSVNCTTITFSQDTCSGLNGGGSAVAQCTAGMLEQWVFPFSNNCTGLNEMQPMPCGVCVQGSNNGSFKTFCGPVSKHDGVAGTMMRPKQ</sequence>
<evidence type="ECO:0000313" key="2">
    <source>
        <dbReference type="Proteomes" id="UP000051952"/>
    </source>
</evidence>
<organism evidence="1 2">
    <name type="scientific">Bodo saltans</name>
    <name type="common">Flagellated protozoan</name>
    <dbReference type="NCBI Taxonomy" id="75058"/>
    <lineage>
        <taxon>Eukaryota</taxon>
        <taxon>Discoba</taxon>
        <taxon>Euglenozoa</taxon>
        <taxon>Kinetoplastea</taxon>
        <taxon>Metakinetoplastina</taxon>
        <taxon>Eubodonida</taxon>
        <taxon>Bodonidae</taxon>
        <taxon>Bodo</taxon>
    </lineage>
</organism>
<dbReference type="AlphaFoldDB" id="A0A0S4J528"/>
<accession>A0A0S4J528</accession>
<evidence type="ECO:0000313" key="1">
    <source>
        <dbReference type="EMBL" id="CUG81739.1"/>
    </source>
</evidence>
<evidence type="ECO:0008006" key="3">
    <source>
        <dbReference type="Google" id="ProtNLM"/>
    </source>
</evidence>
<dbReference type="Gene3D" id="2.130.10.10">
    <property type="entry name" value="YVTN repeat-like/Quinoprotein amine dehydrogenase"/>
    <property type="match status" value="1"/>
</dbReference>
<proteinExistence type="predicted"/>